<accession>A0A1R2CPK4</accession>
<keyword evidence="3" id="KW-1185">Reference proteome</keyword>
<evidence type="ECO:0000313" key="2">
    <source>
        <dbReference type="EMBL" id="OMJ90900.1"/>
    </source>
</evidence>
<name>A0A1R2CPK4_9CILI</name>
<feature type="region of interest" description="Disordered" evidence="1">
    <location>
        <begin position="284"/>
        <end position="303"/>
    </location>
</feature>
<sequence length="443" mass="51875">MSECKIEELIITEIFLESEFPIDLISQNPLLLSLVLGKADSLELSKDYLWGLLNAYSINNFSKAFIGIKLLDLIRKETQELQDKNRLLENQIIDDFIKISKEIKGILPNLTSLTSLISEAYSKCFNSLIKKFIFNQKILEIVLEGYYFKNDFEIECSIFKLSYDEIIKLYNWRIYQTDEILKVLRNGFEQIQTLSLKPGDSLSILVLVILSVCLKNKCCFSDVDYFENLILSFHFNFSNKQKSLLNQLYLSISQQTKRQPNMQVQEILDQSQYNYPAKCTSESLDSQTKSSLNRSSSNSNSPDSSFYKFPYSTNYENHQHTSAYYINQIYESDTDSFFQVRKGLENLFSQIRTCIRNNQKLNTNILSLSLLNLSFTSKLSLYKILWLYSYYEQYRSQETLIIWSLIKKSLFSHNIFTKPELLDLCYNIDYIIQGCKSNLYFYS</sequence>
<evidence type="ECO:0000256" key="1">
    <source>
        <dbReference type="SAM" id="MobiDB-lite"/>
    </source>
</evidence>
<reference evidence="2 3" key="1">
    <citation type="submission" date="2016-11" db="EMBL/GenBank/DDBJ databases">
        <title>The macronuclear genome of Stentor coeruleus: a giant cell with tiny introns.</title>
        <authorList>
            <person name="Slabodnick M."/>
            <person name="Ruby J.G."/>
            <person name="Reiff S.B."/>
            <person name="Swart E.C."/>
            <person name="Gosai S."/>
            <person name="Prabakaran S."/>
            <person name="Witkowska E."/>
            <person name="Larue G.E."/>
            <person name="Fisher S."/>
            <person name="Freeman R.M."/>
            <person name="Gunawardena J."/>
            <person name="Chu W."/>
            <person name="Stover N.A."/>
            <person name="Gregory B.D."/>
            <person name="Nowacki M."/>
            <person name="Derisi J."/>
            <person name="Roy S.W."/>
            <person name="Marshall W.F."/>
            <person name="Sood P."/>
        </authorList>
    </citation>
    <scope>NUCLEOTIDE SEQUENCE [LARGE SCALE GENOMIC DNA]</scope>
    <source>
        <strain evidence="2">WM001</strain>
    </source>
</reference>
<protein>
    <submittedName>
        <fullName evidence="2">Uncharacterized protein</fullName>
    </submittedName>
</protein>
<comment type="caution">
    <text evidence="2">The sequence shown here is derived from an EMBL/GenBank/DDBJ whole genome shotgun (WGS) entry which is preliminary data.</text>
</comment>
<proteinExistence type="predicted"/>
<feature type="compositionally biased region" description="Low complexity" evidence="1">
    <location>
        <begin position="286"/>
        <end position="303"/>
    </location>
</feature>
<dbReference type="AlphaFoldDB" id="A0A1R2CPK4"/>
<gene>
    <name evidence="2" type="ORF">SteCoe_6662</name>
</gene>
<evidence type="ECO:0000313" key="3">
    <source>
        <dbReference type="Proteomes" id="UP000187209"/>
    </source>
</evidence>
<organism evidence="2 3">
    <name type="scientific">Stentor coeruleus</name>
    <dbReference type="NCBI Taxonomy" id="5963"/>
    <lineage>
        <taxon>Eukaryota</taxon>
        <taxon>Sar</taxon>
        <taxon>Alveolata</taxon>
        <taxon>Ciliophora</taxon>
        <taxon>Postciliodesmatophora</taxon>
        <taxon>Heterotrichea</taxon>
        <taxon>Heterotrichida</taxon>
        <taxon>Stentoridae</taxon>
        <taxon>Stentor</taxon>
    </lineage>
</organism>
<dbReference type="Proteomes" id="UP000187209">
    <property type="component" value="Unassembled WGS sequence"/>
</dbReference>
<dbReference type="EMBL" id="MPUH01000093">
    <property type="protein sequence ID" value="OMJ90900.1"/>
    <property type="molecule type" value="Genomic_DNA"/>
</dbReference>